<accession>A0A7J7MLQ0</accession>
<dbReference type="Proteomes" id="UP000541444">
    <property type="component" value="Unassembled WGS sequence"/>
</dbReference>
<keyword evidence="3" id="KW-1185">Reference proteome</keyword>
<feature type="region of interest" description="Disordered" evidence="1">
    <location>
        <begin position="136"/>
        <end position="163"/>
    </location>
</feature>
<protein>
    <submittedName>
        <fullName evidence="2">Uncharacterized protein</fullName>
    </submittedName>
</protein>
<evidence type="ECO:0000313" key="2">
    <source>
        <dbReference type="EMBL" id="KAF6155767.1"/>
    </source>
</evidence>
<proteinExistence type="predicted"/>
<sequence length="163" mass="18053">MGICSSTESISIATAKLILQNGQLQEFSYPIKASYVLQKHPSHIVCNSDEMDFDSFVLALHADEDLKPGQLYFLLPLSYLKRPIMPDEMAALAVKASSALMKSGSINTREIGERNSRREGERDNISVVRSCDNGLVEKKRRSRTRSRGGSGSNFEVMLSAIPE</sequence>
<evidence type="ECO:0000313" key="3">
    <source>
        <dbReference type="Proteomes" id="UP000541444"/>
    </source>
</evidence>
<dbReference type="EMBL" id="JACGCM010001403">
    <property type="protein sequence ID" value="KAF6155767.1"/>
    <property type="molecule type" value="Genomic_DNA"/>
</dbReference>
<dbReference type="InterPro" id="IPR025322">
    <property type="entry name" value="PADRE_dom"/>
</dbReference>
<gene>
    <name evidence="2" type="ORF">GIB67_007414</name>
</gene>
<dbReference type="PANTHER" id="PTHR33052">
    <property type="entry name" value="DUF4228 DOMAIN PROTEIN-RELATED"/>
    <property type="match status" value="1"/>
</dbReference>
<dbReference type="AlphaFoldDB" id="A0A7J7MLQ0"/>
<name>A0A7J7MLQ0_9MAGN</name>
<evidence type="ECO:0000256" key="1">
    <source>
        <dbReference type="SAM" id="MobiDB-lite"/>
    </source>
</evidence>
<dbReference type="OrthoDB" id="843671at2759"/>
<dbReference type="Pfam" id="PF14009">
    <property type="entry name" value="PADRE"/>
    <property type="match status" value="1"/>
</dbReference>
<organism evidence="2 3">
    <name type="scientific">Kingdonia uniflora</name>
    <dbReference type="NCBI Taxonomy" id="39325"/>
    <lineage>
        <taxon>Eukaryota</taxon>
        <taxon>Viridiplantae</taxon>
        <taxon>Streptophyta</taxon>
        <taxon>Embryophyta</taxon>
        <taxon>Tracheophyta</taxon>
        <taxon>Spermatophyta</taxon>
        <taxon>Magnoliopsida</taxon>
        <taxon>Ranunculales</taxon>
        <taxon>Circaeasteraceae</taxon>
        <taxon>Kingdonia</taxon>
    </lineage>
</organism>
<comment type="caution">
    <text evidence="2">The sequence shown here is derived from an EMBL/GenBank/DDBJ whole genome shotgun (WGS) entry which is preliminary data.</text>
</comment>
<reference evidence="2 3" key="1">
    <citation type="journal article" date="2020" name="IScience">
        <title>Genome Sequencing of the Endangered Kingdonia uniflora (Circaeasteraceae, Ranunculales) Reveals Potential Mechanisms of Evolutionary Specialization.</title>
        <authorList>
            <person name="Sun Y."/>
            <person name="Deng T."/>
            <person name="Zhang A."/>
            <person name="Moore M.J."/>
            <person name="Landis J.B."/>
            <person name="Lin N."/>
            <person name="Zhang H."/>
            <person name="Zhang X."/>
            <person name="Huang J."/>
            <person name="Zhang X."/>
            <person name="Sun H."/>
            <person name="Wang H."/>
        </authorList>
    </citation>
    <scope>NUCLEOTIDE SEQUENCE [LARGE SCALE GENOMIC DNA]</scope>
    <source>
        <strain evidence="2">TB1705</strain>
        <tissue evidence="2">Leaf</tissue>
    </source>
</reference>